<evidence type="ECO:0000313" key="1">
    <source>
        <dbReference type="EMBL" id="RSU13417.1"/>
    </source>
</evidence>
<dbReference type="AlphaFoldDB" id="A0A430AZA7"/>
<comment type="caution">
    <text evidence="1">The sequence shown here is derived from an EMBL/GenBank/DDBJ whole genome shotgun (WGS) entry which is preliminary data.</text>
</comment>
<proteinExistence type="predicted"/>
<protein>
    <submittedName>
        <fullName evidence="1">Uncharacterized protein</fullName>
    </submittedName>
</protein>
<dbReference type="Proteomes" id="UP000286773">
    <property type="component" value="Unassembled WGS sequence"/>
</dbReference>
<gene>
    <name evidence="1" type="ORF">CBF27_04370</name>
</gene>
<organism evidence="1 2">
    <name type="scientific">Vagococcus acidifermentans</name>
    <dbReference type="NCBI Taxonomy" id="564710"/>
    <lineage>
        <taxon>Bacteria</taxon>
        <taxon>Bacillati</taxon>
        <taxon>Bacillota</taxon>
        <taxon>Bacilli</taxon>
        <taxon>Lactobacillales</taxon>
        <taxon>Enterococcaceae</taxon>
        <taxon>Vagococcus</taxon>
    </lineage>
</organism>
<dbReference type="EMBL" id="NGKC01000003">
    <property type="protein sequence ID" value="RSU13417.1"/>
    <property type="molecule type" value="Genomic_DNA"/>
</dbReference>
<reference evidence="1 2" key="1">
    <citation type="submission" date="2017-05" db="EMBL/GenBank/DDBJ databases">
        <title>Vagococcus spp. assemblies.</title>
        <authorList>
            <person name="Gulvik C.A."/>
        </authorList>
    </citation>
    <scope>NUCLEOTIDE SEQUENCE [LARGE SCALE GENOMIC DNA]</scope>
    <source>
        <strain evidence="1 2">LMG 24798</strain>
    </source>
</reference>
<dbReference type="Pfam" id="PF06279">
    <property type="entry name" value="DUF1033"/>
    <property type="match status" value="1"/>
</dbReference>
<name>A0A430AZA7_9ENTE</name>
<dbReference type="InterPro" id="IPR010434">
    <property type="entry name" value="DUF1033"/>
</dbReference>
<accession>A0A430AZA7</accession>
<keyword evidence="2" id="KW-1185">Reference proteome</keyword>
<sequence length="125" mass="15006">MYQVVIIYGESEPWWFFDDWQDDIVEEYQFESFEEAELQYLKLLHEFAQDYDHRQLKTAHLSAFWNDGDVRFCEECDDDLQLYHGLMLIKDYKKLKEEELLIDEAVDYSGKAKCCKRLGKGAGRE</sequence>
<dbReference type="RefSeq" id="WP_126812752.1">
    <property type="nucleotide sequence ID" value="NZ_NGKC01000003.1"/>
</dbReference>
<dbReference type="OrthoDB" id="2389779at2"/>
<evidence type="ECO:0000313" key="2">
    <source>
        <dbReference type="Proteomes" id="UP000286773"/>
    </source>
</evidence>